<keyword evidence="1" id="KW-0472">Membrane</keyword>
<keyword evidence="1" id="KW-1133">Transmembrane helix</keyword>
<dbReference type="RefSeq" id="WP_024029238.1">
    <property type="nucleotide sequence ID" value="NZ_ALAN01000084.1"/>
</dbReference>
<name>A0AB94ILM2_9BACI</name>
<evidence type="ECO:0008006" key="4">
    <source>
        <dbReference type="Google" id="ProtNLM"/>
    </source>
</evidence>
<accession>A0AB94ILM2</accession>
<proteinExistence type="predicted"/>
<dbReference type="EMBL" id="ALAN01000084">
    <property type="protein sequence ID" value="ETI67863.1"/>
    <property type="molecule type" value="Genomic_DNA"/>
</dbReference>
<dbReference type="AlphaFoldDB" id="A0AB94ILM2"/>
<dbReference type="Proteomes" id="UP000018877">
    <property type="component" value="Unassembled WGS sequence"/>
</dbReference>
<keyword evidence="1" id="KW-0812">Transmembrane</keyword>
<reference evidence="2 3" key="1">
    <citation type="journal article" date="2014" name="Environ. Microbiol.">
        <title>The nitrate-ammonifying and nosZ-carrying bacterium Bacillus vireti is a potent source and sink for nitric and nitrous oxide under high nitrate conditions.</title>
        <authorList>
            <person name="Mania D."/>
            <person name="Heylen K."/>
            <person name="van Spanning R.J."/>
            <person name="Frostegard A."/>
        </authorList>
    </citation>
    <scope>NUCLEOTIDE SEQUENCE [LARGE SCALE GENOMIC DNA]</scope>
    <source>
        <strain evidence="2 3">LMG 21834</strain>
    </source>
</reference>
<organism evidence="2 3">
    <name type="scientific">Neobacillus vireti LMG 21834</name>
    <dbReference type="NCBI Taxonomy" id="1131730"/>
    <lineage>
        <taxon>Bacteria</taxon>
        <taxon>Bacillati</taxon>
        <taxon>Bacillota</taxon>
        <taxon>Bacilli</taxon>
        <taxon>Bacillales</taxon>
        <taxon>Bacillaceae</taxon>
        <taxon>Neobacillus</taxon>
    </lineage>
</organism>
<comment type="caution">
    <text evidence="2">The sequence shown here is derived from an EMBL/GenBank/DDBJ whole genome shotgun (WGS) entry which is preliminary data.</text>
</comment>
<evidence type="ECO:0000256" key="1">
    <source>
        <dbReference type="SAM" id="Phobius"/>
    </source>
</evidence>
<gene>
    <name evidence="2" type="ORF">BAVI_15281</name>
</gene>
<sequence length="181" mass="21110">MKITNVQVDFCFPHGRKKDVYILGGTVMIANYFLIKWRAQADKEFNIIKKSKFKYDKNQAGLGREEEMWQEITKAVHLYKPTYFEELEQVLSEFLANSIRNVEVTSCVLHSKSDNYFLKGHIKLLPIRWRARANEEFKVIDPKKDINLSMDFGKGEELRLAIARAVKLHRLPYITGLADAQ</sequence>
<feature type="transmembrane region" description="Helical" evidence="1">
    <location>
        <begin position="20"/>
        <end position="39"/>
    </location>
</feature>
<evidence type="ECO:0000313" key="3">
    <source>
        <dbReference type="Proteomes" id="UP000018877"/>
    </source>
</evidence>
<protein>
    <recommendedName>
        <fullName evidence="4">DUF5655 domain-containing protein</fullName>
    </recommendedName>
</protein>
<evidence type="ECO:0000313" key="2">
    <source>
        <dbReference type="EMBL" id="ETI67863.1"/>
    </source>
</evidence>
<keyword evidence="3" id="KW-1185">Reference proteome</keyword>